<feature type="signal peptide" evidence="11">
    <location>
        <begin position="1"/>
        <end position="25"/>
    </location>
</feature>
<evidence type="ECO:0000256" key="10">
    <source>
        <dbReference type="ARBA" id="ARBA00048540"/>
    </source>
</evidence>
<evidence type="ECO:0000256" key="9">
    <source>
        <dbReference type="ARBA" id="ARBA00031306"/>
    </source>
</evidence>
<sequence>MTQLSRRRFLTISAACAALPTGALAAPVARWRGTAMGAGASLRLEGLNEAQAAPIIAAVEAELERLELIFSLYRPASQLSRLNRDGRLNDPAPELLDVLSLCASLHAATGGAFDPSVQPLWLALARGDTADEVARAKAAVGWHGVRVVTGAVVLSQPGLSGLTLNGIAQGAVTDRISGLLRSHGLTDVLVDMGEIAALGGHADGSDWRVGLAGPDGTMRQRITLRDRAVATSAPAATVLAEAQGHILDPRGGNALHRAVSVSAPSAAVADGLSTALCLVPKNRIGSVLSRFPRSKLEMLI</sequence>
<evidence type="ECO:0000256" key="11">
    <source>
        <dbReference type="SAM" id="SignalP"/>
    </source>
</evidence>
<organism evidence="12 13">
    <name type="scientific">Ruegeria sediminis</name>
    <dbReference type="NCBI Taxonomy" id="2583820"/>
    <lineage>
        <taxon>Bacteria</taxon>
        <taxon>Pseudomonadati</taxon>
        <taxon>Pseudomonadota</taxon>
        <taxon>Alphaproteobacteria</taxon>
        <taxon>Rhodobacterales</taxon>
        <taxon>Roseobacteraceae</taxon>
        <taxon>Ruegeria</taxon>
    </lineage>
</organism>
<evidence type="ECO:0000313" key="12">
    <source>
        <dbReference type="EMBL" id="TMV03372.1"/>
    </source>
</evidence>
<dbReference type="EMBL" id="VCPD01000010">
    <property type="protein sequence ID" value="TMV03372.1"/>
    <property type="molecule type" value="Genomic_DNA"/>
</dbReference>
<evidence type="ECO:0000256" key="3">
    <source>
        <dbReference type="ARBA" id="ARBA00016337"/>
    </source>
</evidence>
<comment type="cofactor">
    <cofactor evidence="1">
        <name>Mg(2+)</name>
        <dbReference type="ChEBI" id="CHEBI:18420"/>
    </cofactor>
</comment>
<dbReference type="InterPro" id="IPR003374">
    <property type="entry name" value="ApbE-like_sf"/>
</dbReference>
<evidence type="ECO:0000256" key="6">
    <source>
        <dbReference type="ARBA" id="ARBA00022723"/>
    </source>
</evidence>
<evidence type="ECO:0000256" key="2">
    <source>
        <dbReference type="ARBA" id="ARBA00011955"/>
    </source>
</evidence>
<evidence type="ECO:0000256" key="7">
    <source>
        <dbReference type="ARBA" id="ARBA00022827"/>
    </source>
</evidence>
<dbReference type="EC" id="2.7.1.180" evidence="2"/>
<dbReference type="PANTHER" id="PTHR30040">
    <property type="entry name" value="THIAMINE BIOSYNTHESIS LIPOPROTEIN APBE"/>
    <property type="match status" value="1"/>
</dbReference>
<feature type="chain" id="PRO_5047350358" description="FAD:protein FMN transferase" evidence="11">
    <location>
        <begin position="26"/>
        <end position="300"/>
    </location>
</feature>
<keyword evidence="13" id="KW-1185">Reference proteome</keyword>
<dbReference type="SUPFAM" id="SSF143631">
    <property type="entry name" value="ApbE-like"/>
    <property type="match status" value="1"/>
</dbReference>
<reference evidence="12 13" key="1">
    <citation type="submission" date="2019-05" db="EMBL/GenBank/DDBJ databases">
        <title>Ruegeria sp. nov., isolated from tidal flat.</title>
        <authorList>
            <person name="Kim W."/>
        </authorList>
    </citation>
    <scope>NUCLEOTIDE SEQUENCE [LARGE SCALE GENOMIC DNA]</scope>
    <source>
        <strain evidence="12 13">CAU 1488</strain>
    </source>
</reference>
<comment type="catalytic activity">
    <reaction evidence="10">
        <text>L-threonyl-[protein] + FAD = FMN-L-threonyl-[protein] + AMP + H(+)</text>
        <dbReference type="Rhea" id="RHEA:36847"/>
        <dbReference type="Rhea" id="RHEA-COMP:11060"/>
        <dbReference type="Rhea" id="RHEA-COMP:11061"/>
        <dbReference type="ChEBI" id="CHEBI:15378"/>
        <dbReference type="ChEBI" id="CHEBI:30013"/>
        <dbReference type="ChEBI" id="CHEBI:57692"/>
        <dbReference type="ChEBI" id="CHEBI:74257"/>
        <dbReference type="ChEBI" id="CHEBI:456215"/>
        <dbReference type="EC" id="2.7.1.180"/>
    </reaction>
</comment>
<dbReference type="PANTHER" id="PTHR30040:SF2">
    <property type="entry name" value="FAD:PROTEIN FMN TRANSFERASE"/>
    <property type="match status" value="1"/>
</dbReference>
<evidence type="ECO:0000256" key="8">
    <source>
        <dbReference type="ARBA" id="ARBA00022842"/>
    </source>
</evidence>
<keyword evidence="7" id="KW-0274">FAD</keyword>
<dbReference type="PROSITE" id="PS51318">
    <property type="entry name" value="TAT"/>
    <property type="match status" value="1"/>
</dbReference>
<dbReference type="Proteomes" id="UP001193035">
    <property type="component" value="Unassembled WGS sequence"/>
</dbReference>
<evidence type="ECO:0000256" key="1">
    <source>
        <dbReference type="ARBA" id="ARBA00001946"/>
    </source>
</evidence>
<gene>
    <name evidence="12" type="ORF">FGK63_19555</name>
</gene>
<evidence type="ECO:0000313" key="13">
    <source>
        <dbReference type="Proteomes" id="UP001193035"/>
    </source>
</evidence>
<dbReference type="InterPro" id="IPR024932">
    <property type="entry name" value="ApbE"/>
</dbReference>
<dbReference type="Pfam" id="PF02424">
    <property type="entry name" value="ApbE"/>
    <property type="match status" value="1"/>
</dbReference>
<comment type="caution">
    <text evidence="12">The sequence shown here is derived from an EMBL/GenBank/DDBJ whole genome shotgun (WGS) entry which is preliminary data.</text>
</comment>
<evidence type="ECO:0000256" key="4">
    <source>
        <dbReference type="ARBA" id="ARBA00022630"/>
    </source>
</evidence>
<evidence type="ECO:0000256" key="5">
    <source>
        <dbReference type="ARBA" id="ARBA00022679"/>
    </source>
</evidence>
<dbReference type="RefSeq" id="WP_138845451.1">
    <property type="nucleotide sequence ID" value="NZ_VCPD01000010.1"/>
</dbReference>
<dbReference type="GO" id="GO:0016740">
    <property type="term" value="F:transferase activity"/>
    <property type="evidence" value="ECO:0007669"/>
    <property type="project" value="UniProtKB-KW"/>
</dbReference>
<proteinExistence type="predicted"/>
<keyword evidence="6" id="KW-0479">Metal-binding</keyword>
<keyword evidence="4" id="KW-0285">Flavoprotein</keyword>
<accession>A0ABY2WSJ0</accession>
<keyword evidence="5 12" id="KW-0808">Transferase</keyword>
<keyword evidence="11" id="KW-0732">Signal</keyword>
<keyword evidence="8" id="KW-0460">Magnesium</keyword>
<dbReference type="Gene3D" id="3.10.520.10">
    <property type="entry name" value="ApbE-like domains"/>
    <property type="match status" value="1"/>
</dbReference>
<protein>
    <recommendedName>
        <fullName evidence="3">FAD:protein FMN transferase</fullName>
        <ecNumber evidence="2">2.7.1.180</ecNumber>
    </recommendedName>
    <alternativeName>
        <fullName evidence="9">Flavin transferase</fullName>
    </alternativeName>
</protein>
<name>A0ABY2WSJ0_9RHOB</name>
<dbReference type="InterPro" id="IPR006311">
    <property type="entry name" value="TAT_signal"/>
</dbReference>